<gene>
    <name evidence="1" type="ORF">MM415A00492_0025</name>
    <name evidence="2" type="ORF">MM415B03406_0009</name>
    <name evidence="3" type="ORF">TM448B01688_0007</name>
</gene>
<sequence>MKVIKDIANLVVENLKKNNDKEYWSIYDLFEEMNLIRSERKYTGAIIELLNFYKAITFNKEMNCWRNNYYGINII</sequence>
<evidence type="ECO:0000313" key="2">
    <source>
        <dbReference type="EMBL" id="QJA91314.1"/>
    </source>
</evidence>
<proteinExistence type="predicted"/>
<dbReference type="EMBL" id="MT142978">
    <property type="protein sequence ID" value="QJA91314.1"/>
    <property type="molecule type" value="Genomic_DNA"/>
</dbReference>
<reference evidence="2" key="1">
    <citation type="submission" date="2020-03" db="EMBL/GenBank/DDBJ databases">
        <title>The deep terrestrial virosphere.</title>
        <authorList>
            <person name="Holmfeldt K."/>
            <person name="Nilsson E."/>
            <person name="Simone D."/>
            <person name="Lopez-Fernandez M."/>
            <person name="Wu X."/>
            <person name="de Brujin I."/>
            <person name="Lundin D."/>
            <person name="Andersson A."/>
            <person name="Bertilsson S."/>
            <person name="Dopson M."/>
        </authorList>
    </citation>
    <scope>NUCLEOTIDE SEQUENCE</scope>
    <source>
        <strain evidence="1">MM415A00492</strain>
        <strain evidence="2">MM415B03406</strain>
        <strain evidence="3">TM448B01688</strain>
    </source>
</reference>
<evidence type="ECO:0000313" key="1">
    <source>
        <dbReference type="EMBL" id="QJA81815.1"/>
    </source>
</evidence>
<organism evidence="2">
    <name type="scientific">viral metagenome</name>
    <dbReference type="NCBI Taxonomy" id="1070528"/>
    <lineage>
        <taxon>unclassified sequences</taxon>
        <taxon>metagenomes</taxon>
        <taxon>organismal metagenomes</taxon>
    </lineage>
</organism>
<evidence type="ECO:0000313" key="3">
    <source>
        <dbReference type="EMBL" id="QJH99801.1"/>
    </source>
</evidence>
<dbReference type="EMBL" id="MT142470">
    <property type="protein sequence ID" value="QJA81815.1"/>
    <property type="molecule type" value="Genomic_DNA"/>
</dbReference>
<protein>
    <submittedName>
        <fullName evidence="2">Uncharacterized protein</fullName>
    </submittedName>
</protein>
<dbReference type="AlphaFoldDB" id="A0A6M3LD84"/>
<accession>A0A6M3LD84</accession>
<dbReference type="EMBL" id="MT144809">
    <property type="protein sequence ID" value="QJH99801.1"/>
    <property type="molecule type" value="Genomic_DNA"/>
</dbReference>
<name>A0A6M3LD84_9ZZZZ</name>